<reference evidence="9" key="1">
    <citation type="journal article" date="2023" name="Mol. Phylogenet. Evol.">
        <title>Genome-scale phylogeny and comparative genomics of the fungal order Sordariales.</title>
        <authorList>
            <person name="Hensen N."/>
            <person name="Bonometti L."/>
            <person name="Westerberg I."/>
            <person name="Brannstrom I.O."/>
            <person name="Guillou S."/>
            <person name="Cros-Aarteil S."/>
            <person name="Calhoun S."/>
            <person name="Haridas S."/>
            <person name="Kuo A."/>
            <person name="Mondo S."/>
            <person name="Pangilinan J."/>
            <person name="Riley R."/>
            <person name="LaButti K."/>
            <person name="Andreopoulos B."/>
            <person name="Lipzen A."/>
            <person name="Chen C."/>
            <person name="Yan M."/>
            <person name="Daum C."/>
            <person name="Ng V."/>
            <person name="Clum A."/>
            <person name="Steindorff A."/>
            <person name="Ohm R.A."/>
            <person name="Martin F."/>
            <person name="Silar P."/>
            <person name="Natvig D.O."/>
            <person name="Lalanne C."/>
            <person name="Gautier V."/>
            <person name="Ament-Velasquez S.L."/>
            <person name="Kruys A."/>
            <person name="Hutchinson M.I."/>
            <person name="Powell A.J."/>
            <person name="Barry K."/>
            <person name="Miller A.N."/>
            <person name="Grigoriev I.V."/>
            <person name="Debuchy R."/>
            <person name="Gladieux P."/>
            <person name="Hiltunen Thoren M."/>
            <person name="Johannesson H."/>
        </authorList>
    </citation>
    <scope>NUCLEOTIDE SEQUENCE</scope>
    <source>
        <strain evidence="9">CBS 560.94</strain>
    </source>
</reference>
<keyword evidence="3" id="KW-0805">Transcription regulation</keyword>
<evidence type="ECO:0000256" key="2">
    <source>
        <dbReference type="ARBA" id="ARBA00008421"/>
    </source>
</evidence>
<dbReference type="InterPro" id="IPR050937">
    <property type="entry name" value="TEC1_TEAD_TF"/>
</dbReference>
<reference evidence="9" key="2">
    <citation type="submission" date="2023-06" db="EMBL/GenBank/DDBJ databases">
        <authorList>
            <consortium name="Lawrence Berkeley National Laboratory"/>
            <person name="Haridas S."/>
            <person name="Hensen N."/>
            <person name="Bonometti L."/>
            <person name="Westerberg I."/>
            <person name="Brannstrom I.O."/>
            <person name="Guillou S."/>
            <person name="Cros-Aarteil S."/>
            <person name="Calhoun S."/>
            <person name="Kuo A."/>
            <person name="Mondo S."/>
            <person name="Pangilinan J."/>
            <person name="Riley R."/>
            <person name="Labutti K."/>
            <person name="Andreopoulos B."/>
            <person name="Lipzen A."/>
            <person name="Chen C."/>
            <person name="Yanf M."/>
            <person name="Daum C."/>
            <person name="Ng V."/>
            <person name="Clum A."/>
            <person name="Steindorff A."/>
            <person name="Ohm R."/>
            <person name="Martin F."/>
            <person name="Silar P."/>
            <person name="Natvig D."/>
            <person name="Lalanne C."/>
            <person name="Gautier V."/>
            <person name="Ament-Velasquez S.L."/>
            <person name="Kruys A."/>
            <person name="Hutchinson M.I."/>
            <person name="Powell A.J."/>
            <person name="Barry K."/>
            <person name="Miller A.N."/>
            <person name="Grigoriev I.V."/>
            <person name="Debuchy R."/>
            <person name="Gladieux P."/>
            <person name="Thoren M.H."/>
            <person name="Johannesson H."/>
        </authorList>
    </citation>
    <scope>NUCLEOTIDE SEQUENCE</scope>
    <source>
        <strain evidence="9">CBS 560.94</strain>
    </source>
</reference>
<comment type="similarity">
    <text evidence="2">Belongs to the TEC1 family.</text>
</comment>
<comment type="caution">
    <text evidence="9">The sequence shown here is derived from an EMBL/GenBank/DDBJ whole genome shotgun (WGS) entry which is preliminary data.</text>
</comment>
<dbReference type="Pfam" id="PF01285">
    <property type="entry name" value="TEA"/>
    <property type="match status" value="1"/>
</dbReference>
<feature type="compositionally biased region" description="Low complexity" evidence="7">
    <location>
        <begin position="1120"/>
        <end position="1130"/>
    </location>
</feature>
<dbReference type="Gene3D" id="6.10.20.40">
    <property type="entry name" value="TEA/ATTS domain"/>
    <property type="match status" value="1"/>
</dbReference>
<feature type="compositionally biased region" description="Low complexity" evidence="7">
    <location>
        <begin position="1055"/>
        <end position="1069"/>
    </location>
</feature>
<evidence type="ECO:0000256" key="5">
    <source>
        <dbReference type="ARBA" id="ARBA00023242"/>
    </source>
</evidence>
<keyword evidence="5" id="KW-0539">Nucleus</keyword>
<protein>
    <recommendedName>
        <fullName evidence="8">TEA domain-containing protein</fullName>
    </recommendedName>
</protein>
<feature type="region of interest" description="Disordered" evidence="7">
    <location>
        <begin position="46"/>
        <end position="71"/>
    </location>
</feature>
<feature type="region of interest" description="Disordered" evidence="7">
    <location>
        <begin position="616"/>
        <end position="637"/>
    </location>
</feature>
<dbReference type="GO" id="GO:0000981">
    <property type="term" value="F:DNA-binding transcription factor activity, RNA polymerase II-specific"/>
    <property type="evidence" value="ECO:0007669"/>
    <property type="project" value="TreeGrafter"/>
</dbReference>
<evidence type="ECO:0000313" key="9">
    <source>
        <dbReference type="EMBL" id="KAK3354239.1"/>
    </source>
</evidence>
<feature type="compositionally biased region" description="Polar residues" evidence="7">
    <location>
        <begin position="1008"/>
        <end position="1020"/>
    </location>
</feature>
<dbReference type="AlphaFoldDB" id="A0AAE0JMC5"/>
<feature type="compositionally biased region" description="Basic residues" evidence="7">
    <location>
        <begin position="900"/>
        <end position="918"/>
    </location>
</feature>
<gene>
    <name evidence="9" type="ORF">B0H65DRAFT_437622</name>
</gene>
<dbReference type="InterPro" id="IPR000818">
    <property type="entry name" value="TEA/ATTS_dom"/>
</dbReference>
<evidence type="ECO:0000256" key="4">
    <source>
        <dbReference type="ARBA" id="ARBA00023163"/>
    </source>
</evidence>
<evidence type="ECO:0000256" key="7">
    <source>
        <dbReference type="SAM" id="MobiDB-lite"/>
    </source>
</evidence>
<dbReference type="InterPro" id="IPR038096">
    <property type="entry name" value="TEA/ATTS_sf"/>
</dbReference>
<feature type="region of interest" description="Disordered" evidence="7">
    <location>
        <begin position="1198"/>
        <end position="1243"/>
    </location>
</feature>
<keyword evidence="10" id="KW-1185">Reference proteome</keyword>
<dbReference type="SMART" id="SM00426">
    <property type="entry name" value="TEA"/>
    <property type="match status" value="1"/>
</dbReference>
<evidence type="ECO:0000256" key="1">
    <source>
        <dbReference type="ARBA" id="ARBA00004123"/>
    </source>
</evidence>
<feature type="DNA-binding region" description="TEA" evidence="6">
    <location>
        <begin position="143"/>
        <end position="241"/>
    </location>
</feature>
<evidence type="ECO:0000256" key="6">
    <source>
        <dbReference type="PROSITE-ProRule" id="PRU00505"/>
    </source>
</evidence>
<keyword evidence="4" id="KW-0804">Transcription</keyword>
<feature type="region of interest" description="Disordered" evidence="7">
    <location>
        <begin position="842"/>
        <end position="953"/>
    </location>
</feature>
<comment type="subcellular location">
    <subcellularLocation>
        <location evidence="1">Nucleus</location>
    </subcellularLocation>
</comment>
<dbReference type="Proteomes" id="UP001278500">
    <property type="component" value="Unassembled WGS sequence"/>
</dbReference>
<sequence length="1243" mass="137737">MEFPVRPTTLASQCYPSSSDFILDHRHVLSAPRPPLRESTGNAQYHHFQQQQHEEQQLRQQQQQQQQLGALVRSSYAHHQLSIPSPPVIPTQSLSSAYGSPEFLRLQQRHQMQLQRRQHGINPIYLSPQFLSYRKKQANKSKEEKSDQKWPDVLEDAFLDGEDLLNNLVLLQIRWLMQQMGKRKYTMRSKLWGRNMLIAEFLWIAYCASLPPGTEPDPKLKRKRKQVSSHIQVLKNFFLNHRCFHFFFPRQENKEEKNRRRKAAKKQPLSATELKEIESFKKNPVLIALAEGRLPDERPNYEYFAQILALNDQIAIRPKRCWIFVSHPNVTVRGDGSGYLPTTGDRLDKSEYPHLERNLEKEKWAKEEQQIFKGSLLHEFTKGIRQVESSTVREVSRGWETSFPELHERLEAIIAADSRCDYLHMNVALELKERRGFPNQSDFNSWFEINIEQPQLLSHRWKVETKLVRPAELSFVSEKSPPQTYYETGAEIAIQYQHLPGCDGPRNGGGHDHQCDCISAGRRREWVMVPFPADAWARTLTNCAEYPAHPFTGVRRGNNKRVAAAASLKREDSSDDNDDTESTSTRSSVGGDGGQPTQMELVPQIAILQEIWSCPPEQSPLEQQDGAGAGTASHQQPQWTRRAVILWTFETIHSLDSDGKLPTAQSGKTSWRFLTVLDPTSPYHQQKALLSSSDAAAAGQVIGPNRHTTTAAAGGRTSLSINPHYPGTSHGMGATEAFIPSPISSSMGTTPGMGGRAGDLIMSPATSYQHHLQNAAAAGMSDVYNTSASAAASATATATSAWGGGGGGTDTRGSFSSVGSGATHLSSATGYDAQFHMMLEHSMRGGGHGAGQRLGSHSGASVHSGLETPPPSATMSNSFTHNFDAAGGGGGSQQQQQHYSHSHSHHHQQHQHTGHHTHTGLSHAHAAASHHNPHPHHNHAHHNPPPQPSLSDLAAVTDPFLTAAAAASGVGVGVGVYDPVSTTAPSTWSTTSGLDPSWSAASAGYATANSGGVTQQWPRTSSSQHLHPQAAAAAASHHGSNPVSRAGSVDGRVPSLHLSHQHSGNQLHHQSSHQHHHQQQQQQQWPAADDHDLWTPATSTGPEVHWPPVTVDEQQEHHQSQSQSQQQQQHHYARHQDQYQQSHPSHQHQHQHRSISSNNSPEEGHHHLSQEWDEIVASVNVSSQEAAALVEEVTHMENDYHHHQPQQLMRGIKRTRSAADLGDDDEEEEGDGDDNNDEDYEED</sequence>
<dbReference type="GO" id="GO:0005634">
    <property type="term" value="C:nucleus"/>
    <property type="evidence" value="ECO:0007669"/>
    <property type="project" value="UniProtKB-SubCell"/>
</dbReference>
<feature type="compositionally biased region" description="Basic residues" evidence="7">
    <location>
        <begin position="931"/>
        <end position="942"/>
    </location>
</feature>
<feature type="compositionally biased region" description="Low complexity" evidence="7">
    <location>
        <begin position="58"/>
        <end position="68"/>
    </location>
</feature>
<dbReference type="PANTHER" id="PTHR11834">
    <property type="entry name" value="TRANSCRIPTIONAL ENHANCER FACTOR TEF RELATED"/>
    <property type="match status" value="1"/>
</dbReference>
<dbReference type="EMBL" id="JAUEPP010000001">
    <property type="protein sequence ID" value="KAK3354239.1"/>
    <property type="molecule type" value="Genomic_DNA"/>
</dbReference>
<dbReference type="PANTHER" id="PTHR11834:SF0">
    <property type="entry name" value="PROTEIN SCALLOPED"/>
    <property type="match status" value="1"/>
</dbReference>
<feature type="compositionally biased region" description="Low complexity" evidence="7">
    <location>
        <begin position="919"/>
        <end position="930"/>
    </location>
</feature>
<feature type="compositionally biased region" description="Low complexity" evidence="7">
    <location>
        <begin position="1021"/>
        <end position="1038"/>
    </location>
</feature>
<accession>A0AAE0JMC5</accession>
<feature type="compositionally biased region" description="Acidic residues" evidence="7">
    <location>
        <begin position="1221"/>
        <end position="1243"/>
    </location>
</feature>
<dbReference type="GeneID" id="87862475"/>
<feature type="region of interest" description="Disordered" evidence="7">
    <location>
        <begin position="562"/>
        <end position="597"/>
    </location>
</feature>
<dbReference type="GO" id="GO:0005667">
    <property type="term" value="C:transcription regulator complex"/>
    <property type="evidence" value="ECO:0007669"/>
    <property type="project" value="TreeGrafter"/>
</dbReference>
<name>A0AAE0JMC5_9PEZI</name>
<proteinExistence type="inferred from homology"/>
<evidence type="ECO:0000259" key="8">
    <source>
        <dbReference type="PROSITE" id="PS51088"/>
    </source>
</evidence>
<evidence type="ECO:0000313" key="10">
    <source>
        <dbReference type="Proteomes" id="UP001278500"/>
    </source>
</evidence>
<feature type="region of interest" description="Disordered" evidence="7">
    <location>
        <begin position="1008"/>
        <end position="1168"/>
    </location>
</feature>
<feature type="domain" description="TEA" evidence="8">
    <location>
        <begin position="143"/>
        <end position="241"/>
    </location>
</feature>
<dbReference type="GO" id="GO:0000978">
    <property type="term" value="F:RNA polymerase II cis-regulatory region sequence-specific DNA binding"/>
    <property type="evidence" value="ECO:0007669"/>
    <property type="project" value="TreeGrafter"/>
</dbReference>
<dbReference type="RefSeq" id="XP_062685617.1">
    <property type="nucleotide sequence ID" value="XM_062825321.1"/>
</dbReference>
<evidence type="ECO:0000256" key="3">
    <source>
        <dbReference type="ARBA" id="ARBA00023015"/>
    </source>
</evidence>
<dbReference type="PROSITE" id="PS51088">
    <property type="entry name" value="TEA_2"/>
    <property type="match status" value="1"/>
</dbReference>
<organism evidence="9 10">
    <name type="scientific">Neurospora tetraspora</name>
    <dbReference type="NCBI Taxonomy" id="94610"/>
    <lineage>
        <taxon>Eukaryota</taxon>
        <taxon>Fungi</taxon>
        <taxon>Dikarya</taxon>
        <taxon>Ascomycota</taxon>
        <taxon>Pezizomycotina</taxon>
        <taxon>Sordariomycetes</taxon>
        <taxon>Sordariomycetidae</taxon>
        <taxon>Sordariales</taxon>
        <taxon>Sordariaceae</taxon>
        <taxon>Neurospora</taxon>
    </lineage>
</organism>